<accession>F0SRS6</accession>
<dbReference type="HOGENOM" id="CLU_035605_0_1_0"/>
<dbReference type="EMBL" id="CP002546">
    <property type="protein sequence ID" value="ADY60242.1"/>
    <property type="molecule type" value="Genomic_DNA"/>
</dbReference>
<dbReference type="GO" id="GO:0046872">
    <property type="term" value="F:metal ion binding"/>
    <property type="evidence" value="ECO:0007669"/>
    <property type="project" value="UniProtKB-KW"/>
</dbReference>
<dbReference type="PANTHER" id="PTHR37326:SF1">
    <property type="entry name" value="BLL3975 PROTEIN"/>
    <property type="match status" value="1"/>
</dbReference>
<dbReference type="CDD" id="cd06251">
    <property type="entry name" value="M14_ASTE_ASPA-like"/>
    <property type="match status" value="1"/>
</dbReference>
<dbReference type="KEGG" id="pbs:Plabr_2642"/>
<dbReference type="Pfam" id="PF24827">
    <property type="entry name" value="AstE_AspA_cat"/>
    <property type="match status" value="1"/>
</dbReference>
<evidence type="ECO:0000313" key="6">
    <source>
        <dbReference type="EMBL" id="ADY60242.1"/>
    </source>
</evidence>
<evidence type="ECO:0000256" key="4">
    <source>
        <dbReference type="ARBA" id="ARBA00022833"/>
    </source>
</evidence>
<dbReference type="RefSeq" id="WP_013628966.1">
    <property type="nucleotide sequence ID" value="NC_015174.1"/>
</dbReference>
<dbReference type="PANTHER" id="PTHR37326">
    <property type="entry name" value="BLL3975 PROTEIN"/>
    <property type="match status" value="1"/>
</dbReference>
<protein>
    <submittedName>
        <fullName evidence="6">Succinylglutamate desuccinylase/aspartoacylase</fullName>
    </submittedName>
</protein>
<dbReference type="InterPro" id="IPR053138">
    <property type="entry name" value="N-alpha-Ac-DABA_deacetylase"/>
</dbReference>
<dbReference type="InterPro" id="IPR055438">
    <property type="entry name" value="AstE_AspA_cat"/>
</dbReference>
<dbReference type="Gene3D" id="3.40.630.10">
    <property type="entry name" value="Zn peptidases"/>
    <property type="match status" value="1"/>
</dbReference>
<dbReference type="SUPFAM" id="SSF53187">
    <property type="entry name" value="Zn-dependent exopeptidases"/>
    <property type="match status" value="1"/>
</dbReference>
<keyword evidence="3" id="KW-0378">Hydrolase</keyword>
<evidence type="ECO:0000256" key="1">
    <source>
        <dbReference type="ARBA" id="ARBA00001947"/>
    </source>
</evidence>
<dbReference type="OrthoDB" id="9782876at2"/>
<sequence>MTARRKRDPHQWGNQTIEPGKSVDVQLAVSESYSGLTLPIPVMVHRGLEDGPTIFITAALHGDEINGTGIIRALIQDPSLQLKRGTLILVPVLNLLGFERHTRYLPDRRDLNRCFPGSKRGSLAHRMAKIIFDEIVARADYGIDLHTAATRRTNFPNVRADMSNPEVAQLAHAFGSEVILNAKGPQNSLRREATKSGCPTIILEAGEIWKVEPSVVEFGLGGVLSVLAAFDMIDGEPYKPAYETVIDKTQWMRASKGGFLRFHISPGDLVPKGAAIATYTTLMGNEFGTVVCPKNSLVLGMTTLPSIRPGDPICHLGFINDQLDDIARKRTAGGEDHMHQRLMNDLSTSVRTVEHE</sequence>
<feature type="domain" description="Succinylglutamate desuccinylase/Aspartoacylase catalytic" evidence="5">
    <location>
        <begin position="50"/>
        <end position="228"/>
    </location>
</feature>
<evidence type="ECO:0000313" key="7">
    <source>
        <dbReference type="Proteomes" id="UP000006860"/>
    </source>
</evidence>
<dbReference type="STRING" id="756272.Plabr_2642"/>
<reference evidence="7" key="1">
    <citation type="submission" date="2011-02" db="EMBL/GenBank/DDBJ databases">
        <title>The complete genome of Planctomyces brasiliensis DSM 5305.</title>
        <authorList>
            <person name="Lucas S."/>
            <person name="Copeland A."/>
            <person name="Lapidus A."/>
            <person name="Bruce D."/>
            <person name="Goodwin L."/>
            <person name="Pitluck S."/>
            <person name="Kyrpides N."/>
            <person name="Mavromatis K."/>
            <person name="Pagani I."/>
            <person name="Ivanova N."/>
            <person name="Ovchinnikova G."/>
            <person name="Lu M."/>
            <person name="Detter J.C."/>
            <person name="Han C."/>
            <person name="Land M."/>
            <person name="Hauser L."/>
            <person name="Markowitz V."/>
            <person name="Cheng J.-F."/>
            <person name="Hugenholtz P."/>
            <person name="Woyke T."/>
            <person name="Wu D."/>
            <person name="Tindall B."/>
            <person name="Pomrenke H.G."/>
            <person name="Brambilla E."/>
            <person name="Klenk H.-P."/>
            <person name="Eisen J.A."/>
        </authorList>
    </citation>
    <scope>NUCLEOTIDE SEQUENCE [LARGE SCALE GENOMIC DNA]</scope>
    <source>
        <strain evidence="7">ATCC 49424 / DSM 5305 / JCM 21570 / NBRC 103401 / IFAM 1448</strain>
    </source>
</reference>
<keyword evidence="2" id="KW-0479">Metal-binding</keyword>
<keyword evidence="4" id="KW-0862">Zinc</keyword>
<evidence type="ECO:0000256" key="2">
    <source>
        <dbReference type="ARBA" id="ARBA00022723"/>
    </source>
</evidence>
<gene>
    <name evidence="6" type="ordered locus">Plabr_2642</name>
</gene>
<dbReference type="Proteomes" id="UP000006860">
    <property type="component" value="Chromosome"/>
</dbReference>
<comment type="cofactor">
    <cofactor evidence="1">
        <name>Zn(2+)</name>
        <dbReference type="ChEBI" id="CHEBI:29105"/>
    </cofactor>
</comment>
<dbReference type="GO" id="GO:0016788">
    <property type="term" value="F:hydrolase activity, acting on ester bonds"/>
    <property type="evidence" value="ECO:0007669"/>
    <property type="project" value="InterPro"/>
</dbReference>
<dbReference type="PIRSF" id="PIRSF039012">
    <property type="entry name" value="ASP"/>
    <property type="match status" value="1"/>
</dbReference>
<proteinExistence type="predicted"/>
<keyword evidence="7" id="KW-1185">Reference proteome</keyword>
<evidence type="ECO:0000256" key="3">
    <source>
        <dbReference type="ARBA" id="ARBA00022801"/>
    </source>
</evidence>
<name>F0SRS6_RUBBR</name>
<dbReference type="GO" id="GO:0016811">
    <property type="term" value="F:hydrolase activity, acting on carbon-nitrogen (but not peptide) bonds, in linear amides"/>
    <property type="evidence" value="ECO:0007669"/>
    <property type="project" value="InterPro"/>
</dbReference>
<evidence type="ECO:0000259" key="5">
    <source>
        <dbReference type="Pfam" id="PF24827"/>
    </source>
</evidence>
<dbReference type="InterPro" id="IPR043795">
    <property type="entry name" value="N-alpha-Ac-DABA-like"/>
</dbReference>
<organism evidence="6 7">
    <name type="scientific">Rubinisphaera brasiliensis (strain ATCC 49424 / DSM 5305 / JCM 21570 / IAM 15109 / NBRC 103401 / IFAM 1448)</name>
    <name type="common">Planctomyces brasiliensis</name>
    <dbReference type="NCBI Taxonomy" id="756272"/>
    <lineage>
        <taxon>Bacteria</taxon>
        <taxon>Pseudomonadati</taxon>
        <taxon>Planctomycetota</taxon>
        <taxon>Planctomycetia</taxon>
        <taxon>Planctomycetales</taxon>
        <taxon>Planctomycetaceae</taxon>
        <taxon>Rubinisphaera</taxon>
    </lineage>
</organism>
<dbReference type="AlphaFoldDB" id="F0SRS6"/>
<dbReference type="eggNOG" id="COG3608">
    <property type="taxonomic scope" value="Bacteria"/>
</dbReference>